<organism evidence="6 7">
    <name type="scientific">Litoribacillus peritrichatus</name>
    <dbReference type="NCBI Taxonomy" id="718191"/>
    <lineage>
        <taxon>Bacteria</taxon>
        <taxon>Pseudomonadati</taxon>
        <taxon>Pseudomonadota</taxon>
        <taxon>Gammaproteobacteria</taxon>
        <taxon>Oceanospirillales</taxon>
        <taxon>Oceanospirillaceae</taxon>
        <taxon>Litoribacillus</taxon>
    </lineage>
</organism>
<comment type="subunit">
    <text evidence="3">Homotetramer.</text>
</comment>
<proteinExistence type="inferred from homology"/>
<evidence type="ECO:0000256" key="3">
    <source>
        <dbReference type="ARBA" id="ARBA00011881"/>
    </source>
</evidence>
<evidence type="ECO:0000259" key="5">
    <source>
        <dbReference type="Pfam" id="PF01212"/>
    </source>
</evidence>
<comment type="similarity">
    <text evidence="2">Belongs to the threonine aldolase family.</text>
</comment>
<dbReference type="Pfam" id="PF01212">
    <property type="entry name" value="Beta_elim_lyase"/>
    <property type="match status" value="1"/>
</dbReference>
<gene>
    <name evidence="6" type="ORF">GCM10022277_39640</name>
</gene>
<dbReference type="RefSeq" id="WP_344800382.1">
    <property type="nucleotide sequence ID" value="NZ_BAABBN010000015.1"/>
</dbReference>
<accession>A0ABP7NA11</accession>
<dbReference type="SUPFAM" id="SSF53383">
    <property type="entry name" value="PLP-dependent transferases"/>
    <property type="match status" value="1"/>
</dbReference>
<evidence type="ECO:0000313" key="7">
    <source>
        <dbReference type="Proteomes" id="UP001501565"/>
    </source>
</evidence>
<protein>
    <submittedName>
        <fullName evidence="6">Low specificity L-threonine aldolase</fullName>
    </submittedName>
</protein>
<name>A0ABP7NA11_9GAMM</name>
<dbReference type="InterPro" id="IPR001597">
    <property type="entry name" value="ArAA_b-elim_lyase/Thr_aldolase"/>
</dbReference>
<sequence>MNFGSDNQTGASPQVLEAIMKANDGFLHGYGDEDYTRQTVEQLKRLFDCDLEAYFIPTGTAANCLALSSLVNPWQTILCHPEAHIIQDENTAPELLTGGARLKAIATEQPKIHLEDLKKVLSYQAKEAPHNSLAGAMSLTQCTELGQAYQPEEVKQLCLLAHQHGLSVHMDGARFSNAVAHLGCHPKEISWQAGVDVLCLGATKNGALAAEAVIFFNKELAVDFEQRRKRAGHLLSKGRLFSAQFQGWLENDHWLELATHANRMAEMMAKGLSEKPGCRIIFPVEANELFVTLPKSTTERLQQHGAEFYEWPTSGLAEHLQPSEGEQMIRLVTSFITKEHEVKQFCDLI</sequence>
<dbReference type="PANTHER" id="PTHR48097">
    <property type="entry name" value="L-THREONINE ALDOLASE-RELATED"/>
    <property type="match status" value="1"/>
</dbReference>
<dbReference type="InterPro" id="IPR015421">
    <property type="entry name" value="PyrdxlP-dep_Trfase_major"/>
</dbReference>
<evidence type="ECO:0000256" key="4">
    <source>
        <dbReference type="ARBA" id="ARBA00022898"/>
    </source>
</evidence>
<reference evidence="7" key="1">
    <citation type="journal article" date="2019" name="Int. J. Syst. Evol. Microbiol.">
        <title>The Global Catalogue of Microorganisms (GCM) 10K type strain sequencing project: providing services to taxonomists for standard genome sequencing and annotation.</title>
        <authorList>
            <consortium name="The Broad Institute Genomics Platform"/>
            <consortium name="The Broad Institute Genome Sequencing Center for Infectious Disease"/>
            <person name="Wu L."/>
            <person name="Ma J."/>
        </authorList>
    </citation>
    <scope>NUCLEOTIDE SEQUENCE [LARGE SCALE GENOMIC DNA]</scope>
    <source>
        <strain evidence="7">JCM 17551</strain>
    </source>
</reference>
<comment type="cofactor">
    <cofactor evidence="1">
        <name>pyridoxal 5'-phosphate</name>
        <dbReference type="ChEBI" id="CHEBI:597326"/>
    </cofactor>
</comment>
<evidence type="ECO:0000313" key="6">
    <source>
        <dbReference type="EMBL" id="GAA3939754.1"/>
    </source>
</evidence>
<dbReference type="InterPro" id="IPR015424">
    <property type="entry name" value="PyrdxlP-dep_Trfase"/>
</dbReference>
<dbReference type="Gene3D" id="3.40.640.10">
    <property type="entry name" value="Type I PLP-dependent aspartate aminotransferase-like (Major domain)"/>
    <property type="match status" value="1"/>
</dbReference>
<comment type="caution">
    <text evidence="6">The sequence shown here is derived from an EMBL/GenBank/DDBJ whole genome shotgun (WGS) entry which is preliminary data.</text>
</comment>
<dbReference type="PANTHER" id="PTHR48097:SF5">
    <property type="entry name" value="LOW SPECIFICITY L-THREONINE ALDOLASE"/>
    <property type="match status" value="1"/>
</dbReference>
<dbReference type="Proteomes" id="UP001501565">
    <property type="component" value="Unassembled WGS sequence"/>
</dbReference>
<dbReference type="InterPro" id="IPR015422">
    <property type="entry name" value="PyrdxlP-dep_Trfase_small"/>
</dbReference>
<dbReference type="EMBL" id="BAABBN010000015">
    <property type="protein sequence ID" value="GAA3939754.1"/>
    <property type="molecule type" value="Genomic_DNA"/>
</dbReference>
<feature type="domain" description="Aromatic amino acid beta-eliminating lyase/threonine aldolase" evidence="5">
    <location>
        <begin position="3"/>
        <end position="292"/>
    </location>
</feature>
<evidence type="ECO:0000256" key="2">
    <source>
        <dbReference type="ARBA" id="ARBA00006966"/>
    </source>
</evidence>
<evidence type="ECO:0000256" key="1">
    <source>
        <dbReference type="ARBA" id="ARBA00001933"/>
    </source>
</evidence>
<dbReference type="Gene3D" id="3.90.1150.10">
    <property type="entry name" value="Aspartate Aminotransferase, domain 1"/>
    <property type="match status" value="1"/>
</dbReference>
<keyword evidence="7" id="KW-1185">Reference proteome</keyword>
<keyword evidence="4" id="KW-0663">Pyridoxal phosphate</keyword>